<feature type="compositionally biased region" description="Polar residues" evidence="1">
    <location>
        <begin position="393"/>
        <end position="414"/>
    </location>
</feature>
<gene>
    <name evidence="2" type="ORF">BU16DRAFT_580481</name>
</gene>
<feature type="compositionally biased region" description="Polar residues" evidence="1">
    <location>
        <begin position="1080"/>
        <end position="1091"/>
    </location>
</feature>
<feature type="compositionally biased region" description="Basic and acidic residues" evidence="1">
    <location>
        <begin position="1060"/>
        <end position="1078"/>
    </location>
</feature>
<evidence type="ECO:0000313" key="3">
    <source>
        <dbReference type="Proteomes" id="UP000799750"/>
    </source>
</evidence>
<sequence length="1181" mass="129918">MAASDIASSFAPGDIPVKLRCAIDSKLVVNAFRLPCCDQNICGSCQSALPESCPVCAHSPLSADACQPSKGLRLTVSAFIKKEEKKREKERAANNTPKPAAVADPVPLATASSSEQAPDNSDQAVQSVETSSSQQDNSNLNGASAAEVGIAGSEAPVDDNQALEQQTLESTSLPQPLDARRGSTAQAPVSTQSVERTSAAPESQSQDAQNGVQSGSNTEGQDPSAMWNMNGGQGQMYPGAFGNFNNGMDWSGTTGFNPMMQMPNGMNSGDWNNYSSMMGMPGMNMGPMSQGMFGGFGGQGMGMSGMAGMNMGMNYGGGYGTGWNGQQMSGGDFGGANAGYYPGGGYNQSSQGNFPHQMHQQQFPKNNFQNQNRFQGQGAYPQRGGFGRGHQGNLATQNQGQAYGQNQVPTSQNHSEQKHDDTTDRQTSSGLQDSSIRMTVEQSQAPPDTEADGVEGAPEKASDSAENPGLDASTGNSDIKAEGEQNANSINASGSELETNEIVDATALTRPAEEFAEDTSMNANMDTPTQQFQPIATVDTSEPFSQPFDHQNMNMNMNMGMGMGMSHDMMGQVYPGQPHQMGMMDPYSHRGRGGARGGFGRGVGHDFRGGFGGRGVQGGGFMATGAFGGSNTAVLPHSGDVTVLTPGEPRGLGVEGAPTGPKAMREGRPNTGFASRGRFSGPHVSGAPHVTPDVSATGSQTRPRSKTPMRDDSLRVRSKSRSKSPVREKPKSRSPSRSRENRRHRDRSLTPTTEDGSREKYREYDNRRSSRKYNDDEREDFPEEFYREELKEKSKEDPSRGTSVESRYRSRRDREKHRSSRSHRDRSREHRRHRHRSRSRSPVVDEVLEGDENGNDLPSESSSRRKGRSEKYRDRERDRERERERDRDRETEHDRDRDRGKDRRRDRERERKHSRRDRSKSPRNASDEERHHRSSKPSHKERERDREYTRGHSQSRDHSPPITAPTGPSKAPAAETEFKIQGRSRGRGSSTVAPIATNMPPPTQPKSSQAVFQPPKGPAAERSNDRDRDRDRGSRRRPSSSVPSTPITPTTPTTPAVDPHTLEREARNRERMLKEAQRRASLQNPKSSFSSAEKKRSRDAVEDEDDKPFTPPTGPSSQRRKRRRESDTGGSSKLEDRVGGKGKKGREGRRMSYKYEDEENDEARARRLEKMEREREESRWN</sequence>
<dbReference type="Proteomes" id="UP000799750">
    <property type="component" value="Unassembled WGS sequence"/>
</dbReference>
<evidence type="ECO:0000313" key="2">
    <source>
        <dbReference type="EMBL" id="KAF2497912.1"/>
    </source>
</evidence>
<feature type="compositionally biased region" description="Low complexity" evidence="1">
    <location>
        <begin position="1039"/>
        <end position="1055"/>
    </location>
</feature>
<dbReference type="CDD" id="cd16620">
    <property type="entry name" value="vRING-HC-C4C4_RBBP6"/>
    <property type="match status" value="1"/>
</dbReference>
<feature type="compositionally biased region" description="Basic and acidic residues" evidence="1">
    <location>
        <begin position="755"/>
        <end position="775"/>
    </location>
</feature>
<feature type="compositionally biased region" description="Basic residues" evidence="1">
    <location>
        <begin position="732"/>
        <end position="746"/>
    </location>
</feature>
<dbReference type="OrthoDB" id="106784at2759"/>
<feature type="compositionally biased region" description="Basic and acidic residues" evidence="1">
    <location>
        <begin position="1022"/>
        <end position="1032"/>
    </location>
</feature>
<feature type="region of interest" description="Disordered" evidence="1">
    <location>
        <begin position="645"/>
        <end position="1181"/>
    </location>
</feature>
<feature type="compositionally biased region" description="Polar residues" evidence="1">
    <location>
        <begin position="110"/>
        <end position="140"/>
    </location>
</feature>
<feature type="compositionally biased region" description="Basic and acidic residues" evidence="1">
    <location>
        <begin position="938"/>
        <end position="959"/>
    </location>
</feature>
<evidence type="ECO:0000256" key="1">
    <source>
        <dbReference type="SAM" id="MobiDB-lite"/>
    </source>
</evidence>
<reference evidence="2" key="1">
    <citation type="journal article" date="2020" name="Stud. Mycol.">
        <title>101 Dothideomycetes genomes: a test case for predicting lifestyles and emergence of pathogens.</title>
        <authorList>
            <person name="Haridas S."/>
            <person name="Albert R."/>
            <person name="Binder M."/>
            <person name="Bloem J."/>
            <person name="Labutti K."/>
            <person name="Salamov A."/>
            <person name="Andreopoulos B."/>
            <person name="Baker S."/>
            <person name="Barry K."/>
            <person name="Bills G."/>
            <person name="Bluhm B."/>
            <person name="Cannon C."/>
            <person name="Castanera R."/>
            <person name="Culley D."/>
            <person name="Daum C."/>
            <person name="Ezra D."/>
            <person name="Gonzalez J."/>
            <person name="Henrissat B."/>
            <person name="Kuo A."/>
            <person name="Liang C."/>
            <person name="Lipzen A."/>
            <person name="Lutzoni F."/>
            <person name="Magnuson J."/>
            <person name="Mondo S."/>
            <person name="Nolan M."/>
            <person name="Ohm R."/>
            <person name="Pangilinan J."/>
            <person name="Park H.-J."/>
            <person name="Ramirez L."/>
            <person name="Alfaro M."/>
            <person name="Sun H."/>
            <person name="Tritt A."/>
            <person name="Yoshinaga Y."/>
            <person name="Zwiers L.-H."/>
            <person name="Turgeon B."/>
            <person name="Goodwin S."/>
            <person name="Spatafora J."/>
            <person name="Crous P."/>
            <person name="Grigoriev I."/>
        </authorList>
    </citation>
    <scope>NUCLEOTIDE SEQUENCE</scope>
    <source>
        <strain evidence="2">CBS 269.34</strain>
    </source>
</reference>
<evidence type="ECO:0008006" key="4">
    <source>
        <dbReference type="Google" id="ProtNLM"/>
    </source>
</evidence>
<feature type="compositionally biased region" description="Polar residues" evidence="1">
    <location>
        <begin position="425"/>
        <end position="446"/>
    </location>
</feature>
<feature type="region of interest" description="Disordered" evidence="1">
    <location>
        <begin position="368"/>
        <end position="481"/>
    </location>
</feature>
<dbReference type="EMBL" id="MU004186">
    <property type="protein sequence ID" value="KAF2497912.1"/>
    <property type="molecule type" value="Genomic_DNA"/>
</dbReference>
<feature type="compositionally biased region" description="Basic and acidic residues" evidence="1">
    <location>
        <begin position="415"/>
        <end position="424"/>
    </location>
</feature>
<dbReference type="InterPro" id="IPR013083">
    <property type="entry name" value="Znf_RING/FYVE/PHD"/>
</dbReference>
<name>A0A6A6R0M2_9PEZI</name>
<feature type="compositionally biased region" description="Basic and acidic residues" evidence="1">
    <location>
        <begin position="1162"/>
        <end position="1181"/>
    </location>
</feature>
<feature type="compositionally biased region" description="Basic and acidic residues" evidence="1">
    <location>
        <begin position="83"/>
        <end position="92"/>
    </location>
</feature>
<feature type="region of interest" description="Disordered" evidence="1">
    <location>
        <begin position="83"/>
        <end position="140"/>
    </location>
</feature>
<keyword evidence="3" id="KW-1185">Reference proteome</keyword>
<feature type="compositionally biased region" description="Basic and acidic residues" evidence="1">
    <location>
        <begin position="784"/>
        <end position="799"/>
    </location>
</feature>
<feature type="region of interest" description="Disordered" evidence="1">
    <location>
        <begin position="167"/>
        <end position="229"/>
    </location>
</feature>
<feature type="compositionally biased region" description="Polar residues" evidence="1">
    <location>
        <begin position="183"/>
        <end position="221"/>
    </location>
</feature>
<organism evidence="2 3">
    <name type="scientific">Lophium mytilinum</name>
    <dbReference type="NCBI Taxonomy" id="390894"/>
    <lineage>
        <taxon>Eukaryota</taxon>
        <taxon>Fungi</taxon>
        <taxon>Dikarya</taxon>
        <taxon>Ascomycota</taxon>
        <taxon>Pezizomycotina</taxon>
        <taxon>Dothideomycetes</taxon>
        <taxon>Pleosporomycetidae</taxon>
        <taxon>Mytilinidiales</taxon>
        <taxon>Mytilinidiaceae</taxon>
        <taxon>Lophium</taxon>
    </lineage>
</organism>
<accession>A0A6A6R0M2</accession>
<protein>
    <recommendedName>
        <fullName evidence="4">RING-type domain-containing protein</fullName>
    </recommendedName>
</protein>
<dbReference type="AlphaFoldDB" id="A0A6A6R0M2"/>
<proteinExistence type="predicted"/>
<feature type="compositionally biased region" description="Basic residues" evidence="1">
    <location>
        <begin position="809"/>
        <end position="839"/>
    </location>
</feature>
<dbReference type="SUPFAM" id="SSF57850">
    <property type="entry name" value="RING/U-box"/>
    <property type="match status" value="1"/>
</dbReference>
<feature type="compositionally biased region" description="Low complexity" evidence="1">
    <location>
        <begin position="368"/>
        <end position="377"/>
    </location>
</feature>
<feature type="compositionally biased region" description="Basic and acidic residues" evidence="1">
    <location>
        <begin position="869"/>
        <end position="911"/>
    </location>
</feature>
<dbReference type="Gene3D" id="3.30.40.10">
    <property type="entry name" value="Zinc/RING finger domain, C3HC4 (zinc finger)"/>
    <property type="match status" value="1"/>
</dbReference>